<sequence length="49" mass="5667">MKEMKEIKEIIEAINNSPNPITVLLANVMWEAQRQGFAELVRRGIIKNE</sequence>
<proteinExistence type="predicted"/>
<dbReference type="AlphaFoldDB" id="A0A0F9ECG1"/>
<dbReference type="EMBL" id="LAZR01025523">
    <property type="protein sequence ID" value="KKL71659.1"/>
    <property type="molecule type" value="Genomic_DNA"/>
</dbReference>
<reference evidence="1" key="1">
    <citation type="journal article" date="2015" name="Nature">
        <title>Complex archaea that bridge the gap between prokaryotes and eukaryotes.</title>
        <authorList>
            <person name="Spang A."/>
            <person name="Saw J.H."/>
            <person name="Jorgensen S.L."/>
            <person name="Zaremba-Niedzwiedzka K."/>
            <person name="Martijn J."/>
            <person name="Lind A.E."/>
            <person name="van Eijk R."/>
            <person name="Schleper C."/>
            <person name="Guy L."/>
            <person name="Ettema T.J."/>
        </authorList>
    </citation>
    <scope>NUCLEOTIDE SEQUENCE</scope>
</reference>
<gene>
    <name evidence="1" type="ORF">LCGC14_2092680</name>
</gene>
<comment type="caution">
    <text evidence="1">The sequence shown here is derived from an EMBL/GenBank/DDBJ whole genome shotgun (WGS) entry which is preliminary data.</text>
</comment>
<evidence type="ECO:0000313" key="1">
    <source>
        <dbReference type="EMBL" id="KKL71659.1"/>
    </source>
</evidence>
<accession>A0A0F9ECG1</accession>
<protein>
    <submittedName>
        <fullName evidence="1">Uncharacterized protein</fullName>
    </submittedName>
</protein>
<organism evidence="1">
    <name type="scientific">marine sediment metagenome</name>
    <dbReference type="NCBI Taxonomy" id="412755"/>
    <lineage>
        <taxon>unclassified sequences</taxon>
        <taxon>metagenomes</taxon>
        <taxon>ecological metagenomes</taxon>
    </lineage>
</organism>
<name>A0A0F9ECG1_9ZZZZ</name>